<evidence type="ECO:0008006" key="3">
    <source>
        <dbReference type="Google" id="ProtNLM"/>
    </source>
</evidence>
<organism evidence="1 2">
    <name type="scientific">Pseudoalteromonas aurantia 208</name>
    <dbReference type="NCBI Taxonomy" id="1314867"/>
    <lineage>
        <taxon>Bacteria</taxon>
        <taxon>Pseudomonadati</taxon>
        <taxon>Pseudomonadota</taxon>
        <taxon>Gammaproteobacteria</taxon>
        <taxon>Alteromonadales</taxon>
        <taxon>Pseudoalteromonadaceae</taxon>
        <taxon>Pseudoalteromonas</taxon>
    </lineage>
</organism>
<sequence length="39" mass="4593">MFFTSEFDKKSIKKGEFALFLSFLLLQQMLFVDSSNFAH</sequence>
<comment type="caution">
    <text evidence="1">The sequence shown here is derived from an EMBL/GenBank/DDBJ whole genome shotgun (WGS) entry which is preliminary data.</text>
</comment>
<protein>
    <recommendedName>
        <fullName evidence="3">Orphan protein</fullName>
    </recommendedName>
</protein>
<accession>A0ABR9EFT4</accession>
<reference evidence="1 2" key="1">
    <citation type="submission" date="2015-03" db="EMBL/GenBank/DDBJ databases">
        <title>Genome sequence of Pseudoalteromonas aurantia.</title>
        <authorList>
            <person name="Xie B.-B."/>
            <person name="Rong J.-C."/>
            <person name="Qin Q.-L."/>
            <person name="Zhang Y.-Z."/>
        </authorList>
    </citation>
    <scope>NUCLEOTIDE SEQUENCE [LARGE SCALE GENOMIC DNA]</scope>
    <source>
        <strain evidence="1 2">208</strain>
    </source>
</reference>
<gene>
    <name evidence="1" type="ORF">PAUR_a4422</name>
</gene>
<evidence type="ECO:0000313" key="1">
    <source>
        <dbReference type="EMBL" id="MBE0369839.1"/>
    </source>
</evidence>
<name>A0ABR9EFT4_9GAMM</name>
<dbReference type="Proteomes" id="UP000615755">
    <property type="component" value="Unassembled WGS sequence"/>
</dbReference>
<proteinExistence type="predicted"/>
<dbReference type="EMBL" id="AQGV01000014">
    <property type="protein sequence ID" value="MBE0369839.1"/>
    <property type="molecule type" value="Genomic_DNA"/>
</dbReference>
<keyword evidence="2" id="KW-1185">Reference proteome</keyword>
<evidence type="ECO:0000313" key="2">
    <source>
        <dbReference type="Proteomes" id="UP000615755"/>
    </source>
</evidence>